<dbReference type="AlphaFoldDB" id="A0A3M7KYD9"/>
<dbReference type="GO" id="GO:0032958">
    <property type="term" value="P:inositol phosphate biosynthetic process"/>
    <property type="evidence" value="ECO:0007669"/>
    <property type="project" value="InterPro"/>
</dbReference>
<evidence type="ECO:0000256" key="2">
    <source>
        <dbReference type="ARBA" id="ARBA00007374"/>
    </source>
</evidence>
<evidence type="ECO:0000256" key="4">
    <source>
        <dbReference type="ARBA" id="ARBA00022692"/>
    </source>
</evidence>
<evidence type="ECO:0000256" key="8">
    <source>
        <dbReference type="PROSITE-ProRule" id="PRU00205"/>
    </source>
</evidence>
<feature type="region of interest" description="Disordered" evidence="9">
    <location>
        <begin position="136"/>
        <end position="212"/>
    </location>
</feature>
<feature type="transmembrane region" description="Helical" evidence="10">
    <location>
        <begin position="417"/>
        <end position="437"/>
    </location>
</feature>
<keyword evidence="5" id="KW-0418">Kinase</keyword>
<evidence type="ECO:0000313" key="12">
    <source>
        <dbReference type="EMBL" id="RMZ54302.1"/>
    </source>
</evidence>
<comment type="similarity">
    <text evidence="2">Belongs to the inositol phosphokinase (IPK) family.</text>
</comment>
<gene>
    <name evidence="12" type="ORF">APUTEX25_001460</name>
</gene>
<feature type="non-terminal residue" evidence="12">
    <location>
        <position position="1"/>
    </location>
</feature>
<keyword evidence="7 8" id="KW-0472">Membrane</keyword>
<dbReference type="GO" id="GO:0046513">
    <property type="term" value="P:ceramide biosynthetic process"/>
    <property type="evidence" value="ECO:0007669"/>
    <property type="project" value="InterPro"/>
</dbReference>
<dbReference type="PANTHER" id="PTHR12560">
    <property type="entry name" value="LONGEVITY ASSURANCE FACTOR 1 LAG1"/>
    <property type="match status" value="1"/>
</dbReference>
<proteinExistence type="inferred from homology"/>
<feature type="compositionally biased region" description="Polar residues" evidence="9">
    <location>
        <begin position="189"/>
        <end position="198"/>
    </location>
</feature>
<keyword evidence="6 10" id="KW-1133">Transmembrane helix</keyword>
<dbReference type="InterPro" id="IPR038286">
    <property type="entry name" value="IPK_sf"/>
</dbReference>
<evidence type="ECO:0000256" key="3">
    <source>
        <dbReference type="ARBA" id="ARBA00022679"/>
    </source>
</evidence>
<dbReference type="SUPFAM" id="SSF56104">
    <property type="entry name" value="SAICAR synthase-like"/>
    <property type="match status" value="1"/>
</dbReference>
<dbReference type="InterPro" id="IPR006634">
    <property type="entry name" value="TLC-dom"/>
</dbReference>
<dbReference type="PANTHER" id="PTHR12560:SF0">
    <property type="entry name" value="LD18904P"/>
    <property type="match status" value="1"/>
</dbReference>
<sequence>VAGHMFEEGKAGSFVDDVGHFYKPLQQGPRGDRERAFYEDIASELAAEHLWRRTSSARRPSLRPPPFFPDLRELERRGDIAQRDEWGLVGSPSLHRHSAGAGAGSDGGASPHGASDEDEGTAAALMVDAWVARRGRGAGSAADSSTPAASGSDGGGGDGQPSPERARGCSPFASSNGRGAVGGSPLRIDSTSSSSNGKASDAGREPDAEPEPQFSVLHSPLLRVIPRFYGVVTVGQRTLLELEDLARGYRHPCIVDIKIGYRTWYPEAGDEAYIARCKQKDAATTQARLGFKICGMQVWRSCQGGYWRASKRWCKTLPEALVDKALMSFTNNDAEGAAVRVRLVDFAHSFRTNSSARDDNFLLGLTSLMQRMRRVQGEDLDIAFPLSIKHVAPPPKGSDPSLLPLQRSKFRESCWKLTVYGVLSLAGASLIWQGGWVSDTSTLWKGWPEHDPSPGLLALYYFELSFYLASTFMLVWWEARRKDFPVMMAHHFVTGALIALSLRLNFLRVGAIIMTLHDACDVLLEASKLAKYTGHDAGATTLFTAFALSWAGLRLAFFPFVVIHSTRFEIVEVLSYRPPCLTAFNTFLLSLVAMHVYWFALILLVAYRRVALGEIEDSRED</sequence>
<accession>A0A3M7KYD9</accession>
<evidence type="ECO:0000256" key="10">
    <source>
        <dbReference type="SAM" id="Phobius"/>
    </source>
</evidence>
<comment type="caution">
    <text evidence="12">The sequence shown here is derived from an EMBL/GenBank/DDBJ whole genome shotgun (WGS) entry which is preliminary data.</text>
</comment>
<evidence type="ECO:0000256" key="1">
    <source>
        <dbReference type="ARBA" id="ARBA00004141"/>
    </source>
</evidence>
<dbReference type="GO" id="GO:0050291">
    <property type="term" value="F:sphingosine N-acyltransferase activity"/>
    <property type="evidence" value="ECO:0007669"/>
    <property type="project" value="InterPro"/>
</dbReference>
<organism evidence="12 13">
    <name type="scientific">Auxenochlorella protothecoides</name>
    <name type="common">Green microalga</name>
    <name type="synonym">Chlorella protothecoides</name>
    <dbReference type="NCBI Taxonomy" id="3075"/>
    <lineage>
        <taxon>Eukaryota</taxon>
        <taxon>Viridiplantae</taxon>
        <taxon>Chlorophyta</taxon>
        <taxon>core chlorophytes</taxon>
        <taxon>Trebouxiophyceae</taxon>
        <taxon>Chlorellales</taxon>
        <taxon>Chlorellaceae</taxon>
        <taxon>Auxenochlorella</taxon>
    </lineage>
</organism>
<dbReference type="InterPro" id="IPR016439">
    <property type="entry name" value="Lag1/Lac1-like"/>
</dbReference>
<evidence type="ECO:0000256" key="7">
    <source>
        <dbReference type="ARBA" id="ARBA00023136"/>
    </source>
</evidence>
<dbReference type="PROSITE" id="PS50922">
    <property type="entry name" value="TLC"/>
    <property type="match status" value="1"/>
</dbReference>
<keyword evidence="4 8" id="KW-0812">Transmembrane</keyword>
<dbReference type="Pfam" id="PF03770">
    <property type="entry name" value="IPK"/>
    <property type="match status" value="2"/>
</dbReference>
<dbReference type="GO" id="GO:0005789">
    <property type="term" value="C:endoplasmic reticulum membrane"/>
    <property type="evidence" value="ECO:0007669"/>
    <property type="project" value="UniProtKB-SubCell"/>
</dbReference>
<evidence type="ECO:0000256" key="6">
    <source>
        <dbReference type="ARBA" id="ARBA00022989"/>
    </source>
</evidence>
<protein>
    <recommendedName>
        <fullName evidence="11">TLC domain-containing protein</fullName>
    </recommendedName>
</protein>
<evidence type="ECO:0000313" key="13">
    <source>
        <dbReference type="Proteomes" id="UP000279271"/>
    </source>
</evidence>
<feature type="transmembrane region" description="Helical" evidence="10">
    <location>
        <begin position="457"/>
        <end position="477"/>
    </location>
</feature>
<dbReference type="EMBL" id="QOKY01000180">
    <property type="protein sequence ID" value="RMZ54302.1"/>
    <property type="molecule type" value="Genomic_DNA"/>
</dbReference>
<dbReference type="SMART" id="SM00724">
    <property type="entry name" value="TLC"/>
    <property type="match status" value="1"/>
</dbReference>
<dbReference type="Proteomes" id="UP000279271">
    <property type="component" value="Unassembled WGS sequence"/>
</dbReference>
<feature type="transmembrane region" description="Helical" evidence="10">
    <location>
        <begin position="537"/>
        <end position="563"/>
    </location>
</feature>
<dbReference type="Pfam" id="PF03798">
    <property type="entry name" value="TRAM_LAG1_CLN8"/>
    <property type="match status" value="1"/>
</dbReference>
<keyword evidence="3" id="KW-0808">Transferase</keyword>
<feature type="compositionally biased region" description="Low complexity" evidence="9">
    <location>
        <begin position="139"/>
        <end position="151"/>
    </location>
</feature>
<feature type="domain" description="TLC" evidence="11">
    <location>
        <begin position="408"/>
        <end position="611"/>
    </location>
</feature>
<dbReference type="Gene3D" id="3.30.470.160">
    <property type="entry name" value="Inositol polyphosphate kinase"/>
    <property type="match status" value="2"/>
</dbReference>
<feature type="transmembrane region" description="Helical" evidence="10">
    <location>
        <begin position="584"/>
        <end position="607"/>
    </location>
</feature>
<evidence type="ECO:0000256" key="9">
    <source>
        <dbReference type="SAM" id="MobiDB-lite"/>
    </source>
</evidence>
<evidence type="ECO:0000259" key="11">
    <source>
        <dbReference type="PROSITE" id="PS50922"/>
    </source>
</evidence>
<feature type="region of interest" description="Disordered" evidence="9">
    <location>
        <begin position="90"/>
        <end position="119"/>
    </location>
</feature>
<dbReference type="GO" id="GO:0016301">
    <property type="term" value="F:kinase activity"/>
    <property type="evidence" value="ECO:0007669"/>
    <property type="project" value="UniProtKB-KW"/>
</dbReference>
<reference evidence="13" key="1">
    <citation type="journal article" date="2018" name="Algal Res.">
        <title>Characterization of plant carbon substrate utilization by Auxenochlorella protothecoides.</title>
        <authorList>
            <person name="Vogler B.W."/>
            <person name="Starkenburg S.R."/>
            <person name="Sudasinghe N."/>
            <person name="Schambach J.Y."/>
            <person name="Rollin J.A."/>
            <person name="Pattathil S."/>
            <person name="Barry A.N."/>
        </authorList>
    </citation>
    <scope>NUCLEOTIDE SEQUENCE [LARGE SCALE GENOMIC DNA]</scope>
    <source>
        <strain evidence="13">UTEX 25</strain>
    </source>
</reference>
<dbReference type="InterPro" id="IPR005522">
    <property type="entry name" value="IPK"/>
</dbReference>
<name>A0A3M7KYD9_AUXPR</name>
<feature type="region of interest" description="Disordered" evidence="9">
    <location>
        <begin position="52"/>
        <end position="75"/>
    </location>
</feature>
<evidence type="ECO:0000256" key="5">
    <source>
        <dbReference type="ARBA" id="ARBA00022777"/>
    </source>
</evidence>
<comment type="subcellular location">
    <subcellularLocation>
        <location evidence="1">Membrane</location>
        <topology evidence="1">Multi-pass membrane protein</topology>
    </subcellularLocation>
</comment>